<proteinExistence type="inferred from homology"/>
<dbReference type="EMBL" id="JBFMKM010000005">
    <property type="protein sequence ID" value="KAL1306159.1"/>
    <property type="molecule type" value="Genomic_DNA"/>
</dbReference>
<sequence>MQGFNMGRYIPPEHEGRTSANKLAGKHALGARANKLKSEGILTVRFEMPYAVWCNHCPKPTIIGQGVRFNAEKKKVGNYYSTPIWSFRMKHVACGGVIEIRTDPKNTAYVVTEGGKARDTGEDKVREGEEGLEILSPEEREKRRADAFASLEGKKQDEVQQKEQGRRIRELYEAKSRDWEDPDDANRRLRGDFRVGRKERDQAAKADEKLVDKMSLHVELLPENEDDKRRAEFIDFGAFHDADESARKAASKPLFLLDDKSATTRHIDGDNTRIEKKPKKISTSAKRAAEAERRRTALQQEIRDNTRAAKDPFLTFASVAPTGDTASVFQPISGIKRKRNATEGSLSDEHSTLLPTSSGATMKQLTTTTTTTITKPALVAYDSEDSE</sequence>
<dbReference type="GeneID" id="95977966"/>
<protein>
    <submittedName>
        <fullName evidence="4">Uncharacterized protein</fullName>
    </submittedName>
</protein>
<evidence type="ECO:0000313" key="4">
    <source>
        <dbReference type="EMBL" id="KAL1306159.1"/>
    </source>
</evidence>
<keyword evidence="2" id="KW-0175">Coiled coil</keyword>
<organism evidence="4 5">
    <name type="scientific">Neodothiora populina</name>
    <dbReference type="NCBI Taxonomy" id="2781224"/>
    <lineage>
        <taxon>Eukaryota</taxon>
        <taxon>Fungi</taxon>
        <taxon>Dikarya</taxon>
        <taxon>Ascomycota</taxon>
        <taxon>Pezizomycotina</taxon>
        <taxon>Dothideomycetes</taxon>
        <taxon>Dothideomycetidae</taxon>
        <taxon>Dothideales</taxon>
        <taxon>Dothioraceae</taxon>
        <taxon>Neodothiora</taxon>
    </lineage>
</organism>
<dbReference type="PANTHER" id="PTHR12111:SF2">
    <property type="entry name" value="SPLICING FACTOR YJU2B-RELATED"/>
    <property type="match status" value="1"/>
</dbReference>
<keyword evidence="5" id="KW-1185">Reference proteome</keyword>
<evidence type="ECO:0000256" key="1">
    <source>
        <dbReference type="ARBA" id="ARBA00005595"/>
    </source>
</evidence>
<comment type="caution">
    <text evidence="4">The sequence shown here is derived from an EMBL/GenBank/DDBJ whole genome shotgun (WGS) entry which is preliminary data.</text>
</comment>
<dbReference type="InterPro" id="IPR007590">
    <property type="entry name" value="Saf4/Yju2"/>
</dbReference>
<dbReference type="Pfam" id="PF04502">
    <property type="entry name" value="Saf4_Yju2"/>
    <property type="match status" value="1"/>
</dbReference>
<accession>A0ABR3PJ54</accession>
<evidence type="ECO:0000256" key="3">
    <source>
        <dbReference type="SAM" id="MobiDB-lite"/>
    </source>
</evidence>
<dbReference type="RefSeq" id="XP_069202432.1">
    <property type="nucleotide sequence ID" value="XM_069343881.1"/>
</dbReference>
<dbReference type="Proteomes" id="UP001562354">
    <property type="component" value="Unassembled WGS sequence"/>
</dbReference>
<feature type="coiled-coil region" evidence="2">
    <location>
        <begin position="281"/>
        <end position="308"/>
    </location>
</feature>
<reference evidence="4 5" key="1">
    <citation type="submission" date="2024-07" db="EMBL/GenBank/DDBJ databases">
        <title>Draft sequence of the Neodothiora populina.</title>
        <authorList>
            <person name="Drown D.D."/>
            <person name="Schuette U.S."/>
            <person name="Buechlein A.B."/>
            <person name="Rusch D.R."/>
            <person name="Winton L.W."/>
            <person name="Adams G.A."/>
        </authorList>
    </citation>
    <scope>NUCLEOTIDE SEQUENCE [LARGE SCALE GENOMIC DNA]</scope>
    <source>
        <strain evidence="4 5">CPC 39397</strain>
    </source>
</reference>
<gene>
    <name evidence="4" type="ORF">AAFC00_004266</name>
</gene>
<comment type="similarity">
    <text evidence="1">Belongs to the CWC16 family.</text>
</comment>
<evidence type="ECO:0000256" key="2">
    <source>
        <dbReference type="SAM" id="Coils"/>
    </source>
</evidence>
<feature type="region of interest" description="Disordered" evidence="3">
    <location>
        <begin position="338"/>
        <end position="361"/>
    </location>
</feature>
<name>A0ABR3PJ54_9PEZI</name>
<dbReference type="PANTHER" id="PTHR12111">
    <property type="entry name" value="SPLICING FACTOR YJU2"/>
    <property type="match status" value="1"/>
</dbReference>
<evidence type="ECO:0000313" key="5">
    <source>
        <dbReference type="Proteomes" id="UP001562354"/>
    </source>
</evidence>